<dbReference type="AlphaFoldDB" id="A0A8H4M054"/>
<evidence type="ECO:0000313" key="2">
    <source>
        <dbReference type="EMBL" id="KAF4508006.1"/>
    </source>
</evidence>
<evidence type="ECO:0000313" key="3">
    <source>
        <dbReference type="Proteomes" id="UP000557566"/>
    </source>
</evidence>
<proteinExistence type="predicted"/>
<keyword evidence="3" id="KW-1185">Reference proteome</keyword>
<evidence type="ECO:0008006" key="4">
    <source>
        <dbReference type="Google" id="ProtNLM"/>
    </source>
</evidence>
<accession>A0A8H4M054</accession>
<dbReference type="EMBL" id="JAAVMX010000005">
    <property type="protein sequence ID" value="KAF4508006.1"/>
    <property type="molecule type" value="Genomic_DNA"/>
</dbReference>
<comment type="caution">
    <text evidence="2">The sequence shown here is derived from an EMBL/GenBank/DDBJ whole genome shotgun (WGS) entry which is preliminary data.</text>
</comment>
<protein>
    <recommendedName>
        <fullName evidence="4">GPI anchored serine-threonine rich protein</fullName>
    </recommendedName>
</protein>
<feature type="signal peptide" evidence="1">
    <location>
        <begin position="1"/>
        <end position="17"/>
    </location>
</feature>
<sequence length="163" mass="16587">MKFLIPLTLLVAAVVSAQDQDCLADYIVTRCLSSEQAKVQDCKPNDYDCLCAAYESVATCYNNCPNDTRAPDARHQVTNFCQNASLYGTRARAAKTSASAASQSTASNSNAAMTTADSSATAASASTTATSTSRSSSTGAAEVLSANAGGLLVAIVGAVAALL</sequence>
<dbReference type="OrthoDB" id="2507140at2759"/>
<reference evidence="2 3" key="1">
    <citation type="journal article" date="2020" name="Genome Biol. Evol.">
        <title>A new high-quality draft genome assembly of the Chinese cordyceps Ophiocordyceps sinensis.</title>
        <authorList>
            <person name="Shu R."/>
            <person name="Zhang J."/>
            <person name="Meng Q."/>
            <person name="Zhang H."/>
            <person name="Zhou G."/>
            <person name="Li M."/>
            <person name="Wu P."/>
            <person name="Zhao Y."/>
            <person name="Chen C."/>
            <person name="Qin Q."/>
        </authorList>
    </citation>
    <scope>NUCLEOTIDE SEQUENCE [LARGE SCALE GENOMIC DNA]</scope>
    <source>
        <strain evidence="2 3">IOZ07</strain>
    </source>
</reference>
<feature type="chain" id="PRO_5034331296" description="GPI anchored serine-threonine rich protein" evidence="1">
    <location>
        <begin position="18"/>
        <end position="163"/>
    </location>
</feature>
<name>A0A8H4M054_9HYPO</name>
<gene>
    <name evidence="2" type="ORF">G6O67_004444</name>
</gene>
<dbReference type="Proteomes" id="UP000557566">
    <property type="component" value="Unassembled WGS sequence"/>
</dbReference>
<keyword evidence="1" id="KW-0732">Signal</keyword>
<evidence type="ECO:0000256" key="1">
    <source>
        <dbReference type="SAM" id="SignalP"/>
    </source>
</evidence>
<organism evidence="2 3">
    <name type="scientific">Ophiocordyceps sinensis</name>
    <dbReference type="NCBI Taxonomy" id="72228"/>
    <lineage>
        <taxon>Eukaryota</taxon>
        <taxon>Fungi</taxon>
        <taxon>Dikarya</taxon>
        <taxon>Ascomycota</taxon>
        <taxon>Pezizomycotina</taxon>
        <taxon>Sordariomycetes</taxon>
        <taxon>Hypocreomycetidae</taxon>
        <taxon>Hypocreales</taxon>
        <taxon>Ophiocordycipitaceae</taxon>
        <taxon>Ophiocordyceps</taxon>
    </lineage>
</organism>